<reference evidence="1 2" key="1">
    <citation type="submission" date="2021-03" db="EMBL/GenBank/DDBJ databases">
        <title>Complete Genome Sequences of Two Lysobacter Strains Isolated from Sea Water (Lysobacter caseinilyticus) and Soil (Lysobacter helvus) in South Korea.</title>
        <authorList>
            <person name="Watanabe Y."/>
            <person name="Arakawa K."/>
        </authorList>
    </citation>
    <scope>NUCLEOTIDE SEQUENCE [LARGE SCALE GENOMIC DNA]</scope>
    <source>
        <strain evidence="1 2">KVB24</strain>
    </source>
</reference>
<protein>
    <recommendedName>
        <fullName evidence="3">Tetratricopeptide repeat protein</fullName>
    </recommendedName>
</protein>
<evidence type="ECO:0000313" key="2">
    <source>
        <dbReference type="Proteomes" id="UP000681317"/>
    </source>
</evidence>
<organism evidence="1 2">
    <name type="scientific">Noviluteimonas caseinilytica</name>
    <dbReference type="NCBI Taxonomy" id="2675101"/>
    <lineage>
        <taxon>Bacteria</taxon>
        <taxon>Pseudomonadati</taxon>
        <taxon>Pseudomonadota</taxon>
        <taxon>Gammaproteobacteria</taxon>
        <taxon>Lysobacterales</taxon>
        <taxon>Lysobacteraceae</taxon>
        <taxon>Noviluteimonas</taxon>
    </lineage>
</organism>
<dbReference type="InterPro" id="IPR011990">
    <property type="entry name" value="TPR-like_helical_dom_sf"/>
</dbReference>
<sequence length="389" mass="41888">MLREDDMAGGVRAVRRPWRALVQRGLQPVVVVLCCAFASNAFAQRPPLERPNAAATIVERLPRGYAALESAKQQPPVVQAAALLSAAAATGDARLATRAESLLPTTRADANHLDVLRLRAFAAQHRHAFSDAARMLDAVAARAPRDGETRLALAQLHLVQGRLDLARRDCATLVLGIDAQDGMLCIASVALRRGDLAQAANAADQWLAQPSTDAGTLRYVLVMRGEIAARARDPAADAWFRKALVLSPGDVRTRSAYARYLRASGRHREVVALVGTAPATETLALQQALSATASNDPRAAAMTRMLADRFARAHAIGVQPELRDEAEFKLAQHDPAGALALAQRNFATQRDWEDVDLLLRTATAARQPEALVPLRQWAAAQSLPIAVPR</sequence>
<evidence type="ECO:0000313" key="1">
    <source>
        <dbReference type="EMBL" id="BCT91642.1"/>
    </source>
</evidence>
<keyword evidence="2" id="KW-1185">Reference proteome</keyword>
<dbReference type="Gene3D" id="1.25.40.10">
    <property type="entry name" value="Tetratricopeptide repeat domain"/>
    <property type="match status" value="1"/>
</dbReference>
<dbReference type="SUPFAM" id="SSF48452">
    <property type="entry name" value="TPR-like"/>
    <property type="match status" value="1"/>
</dbReference>
<proteinExistence type="predicted"/>
<evidence type="ECO:0008006" key="3">
    <source>
        <dbReference type="Google" id="ProtNLM"/>
    </source>
</evidence>
<dbReference type="EMBL" id="AP024545">
    <property type="protein sequence ID" value="BCT91642.1"/>
    <property type="molecule type" value="Genomic_DNA"/>
</dbReference>
<name>A0ABN6FPU6_9GAMM</name>
<gene>
    <name evidence="1" type="ORF">LYSCAS_06660</name>
</gene>
<dbReference type="RefSeq" id="WP_213435679.1">
    <property type="nucleotide sequence ID" value="NZ_AP024545.1"/>
</dbReference>
<dbReference type="Proteomes" id="UP000681317">
    <property type="component" value="Chromosome"/>
</dbReference>
<accession>A0ABN6FPU6</accession>